<dbReference type="Proteomes" id="UP000033874">
    <property type="component" value="Unassembled WGS sequence"/>
</dbReference>
<dbReference type="GO" id="GO:0050660">
    <property type="term" value="F:flavin adenine dinucleotide binding"/>
    <property type="evidence" value="ECO:0007669"/>
    <property type="project" value="InterPro"/>
</dbReference>
<gene>
    <name evidence="4" type="ORF">YP76_13230</name>
</gene>
<feature type="domain" description="Acyl-CoA dehydrogenase C-terminal" evidence="3">
    <location>
        <begin position="252"/>
        <end position="379"/>
    </location>
</feature>
<dbReference type="SUPFAM" id="SSF56645">
    <property type="entry name" value="Acyl-CoA dehydrogenase NM domain-like"/>
    <property type="match status" value="1"/>
</dbReference>
<dbReference type="AlphaFoldDB" id="A0A0M3AQK0"/>
<evidence type="ECO:0000313" key="5">
    <source>
        <dbReference type="Proteomes" id="UP000033874"/>
    </source>
</evidence>
<dbReference type="InterPro" id="IPR036250">
    <property type="entry name" value="AcylCo_DH-like_C"/>
</dbReference>
<dbReference type="Pfam" id="PF02771">
    <property type="entry name" value="Acyl-CoA_dh_N"/>
    <property type="match status" value="1"/>
</dbReference>
<keyword evidence="1" id="KW-0560">Oxidoreductase</keyword>
<keyword evidence="5" id="KW-1185">Reference proteome</keyword>
<protein>
    <recommendedName>
        <fullName evidence="6">Acyl-CoA dehydrogenase</fullName>
    </recommendedName>
</protein>
<name>A0A0M3AQK0_9SPHN</name>
<dbReference type="STRING" id="56193.YP76_13230"/>
<dbReference type="GO" id="GO:0003995">
    <property type="term" value="F:acyl-CoA dehydrogenase activity"/>
    <property type="evidence" value="ECO:0007669"/>
    <property type="project" value="TreeGrafter"/>
</dbReference>
<dbReference type="PANTHER" id="PTHR43884:SF12">
    <property type="entry name" value="ISOVALERYL-COA DEHYDROGENASE, MITOCHONDRIAL-RELATED"/>
    <property type="match status" value="1"/>
</dbReference>
<evidence type="ECO:0000313" key="4">
    <source>
        <dbReference type="EMBL" id="KKW92115.1"/>
    </source>
</evidence>
<dbReference type="InterPro" id="IPR013107">
    <property type="entry name" value="Acyl-CoA_DH_C"/>
</dbReference>
<sequence length="404" mass="43273">MRDARLSDIGDGPPRLESTEEALAAVRALLPRFAEFARDTDQNRRVPAESIRALENAGLFGILTPRAFGGSALGWRAFFSVVSEIGSVCGSTAWVYGVMTGHNHMLTRFPVHVQERILGTPGSHISVVFRLSEPWKATPAKDGYVLTGGQGRFCSGVDYAKYVGVNAVIDSGPNAGQLAFCMIDKDRLELLDDWHTLGMRGTQSRSIVIDNVFVSDEMTALAVDLGGPAVGPAAEEGPVFSWPYFAIAPYAIVGAPLGVARGALTTALTGVKKRIAGWDDELLATMAALYSRLSHSDQDIASAHSLILDDLKTVDTVEFAAVDPLVLARFRRDLAAAPQLARYATIRLFEGSGGSAIYQNGTLERMLRDVNAGAAHYAFTDDIAASNYGRALLGLPPAKSNNFV</sequence>
<dbReference type="Gene3D" id="2.40.110.10">
    <property type="entry name" value="Butyryl-CoA Dehydrogenase, subunit A, domain 2"/>
    <property type="match status" value="1"/>
</dbReference>
<dbReference type="InterPro" id="IPR046373">
    <property type="entry name" value="Acyl-CoA_Oxase/DH_mid-dom_sf"/>
</dbReference>
<evidence type="ECO:0000259" key="3">
    <source>
        <dbReference type="Pfam" id="PF08028"/>
    </source>
</evidence>
<dbReference type="Gene3D" id="1.20.140.10">
    <property type="entry name" value="Butyryl-CoA Dehydrogenase, subunit A, domain 3"/>
    <property type="match status" value="1"/>
</dbReference>
<evidence type="ECO:0000256" key="1">
    <source>
        <dbReference type="ARBA" id="ARBA00023002"/>
    </source>
</evidence>
<dbReference type="EMBL" id="LBIC01000005">
    <property type="protein sequence ID" value="KKW92115.1"/>
    <property type="molecule type" value="Genomic_DNA"/>
</dbReference>
<evidence type="ECO:0000259" key="2">
    <source>
        <dbReference type="Pfam" id="PF02771"/>
    </source>
</evidence>
<dbReference type="Pfam" id="PF08028">
    <property type="entry name" value="Acyl-CoA_dh_2"/>
    <property type="match status" value="1"/>
</dbReference>
<dbReference type="SUPFAM" id="SSF47203">
    <property type="entry name" value="Acyl-CoA dehydrogenase C-terminal domain-like"/>
    <property type="match status" value="1"/>
</dbReference>
<evidence type="ECO:0008006" key="6">
    <source>
        <dbReference type="Google" id="ProtNLM"/>
    </source>
</evidence>
<proteinExistence type="predicted"/>
<dbReference type="InterPro" id="IPR013786">
    <property type="entry name" value="AcylCoA_DH/ox_N"/>
</dbReference>
<accession>A0A0M3AQK0</accession>
<comment type="caution">
    <text evidence="4">The sequence shown here is derived from an EMBL/GenBank/DDBJ whole genome shotgun (WGS) entry which is preliminary data.</text>
</comment>
<dbReference type="PANTHER" id="PTHR43884">
    <property type="entry name" value="ACYL-COA DEHYDROGENASE"/>
    <property type="match status" value="1"/>
</dbReference>
<dbReference type="Gene3D" id="1.10.540.10">
    <property type="entry name" value="Acyl-CoA dehydrogenase/oxidase, N-terminal domain"/>
    <property type="match status" value="1"/>
</dbReference>
<reference evidence="4 5" key="1">
    <citation type="submission" date="2015-04" db="EMBL/GenBank/DDBJ databases">
        <title>Genome sequence of aromatic hydrocarbons-degrading Sphingobium chungbukense DJ77.</title>
        <authorList>
            <person name="Kim Y.-C."/>
            <person name="Chae J.-C."/>
        </authorList>
    </citation>
    <scope>NUCLEOTIDE SEQUENCE [LARGE SCALE GENOMIC DNA]</scope>
    <source>
        <strain evidence="4 5">DJ77</strain>
    </source>
</reference>
<dbReference type="PIRSF" id="PIRSF016578">
    <property type="entry name" value="HsaA"/>
    <property type="match status" value="1"/>
</dbReference>
<dbReference type="PATRIC" id="fig|56193.3.peg.2754"/>
<dbReference type="InterPro" id="IPR009100">
    <property type="entry name" value="AcylCoA_DH/oxidase_NM_dom_sf"/>
</dbReference>
<organism evidence="4 5">
    <name type="scientific">Sphingobium chungbukense</name>
    <dbReference type="NCBI Taxonomy" id="56193"/>
    <lineage>
        <taxon>Bacteria</taxon>
        <taxon>Pseudomonadati</taxon>
        <taxon>Pseudomonadota</taxon>
        <taxon>Alphaproteobacteria</taxon>
        <taxon>Sphingomonadales</taxon>
        <taxon>Sphingomonadaceae</taxon>
        <taxon>Sphingobium</taxon>
    </lineage>
</organism>
<feature type="domain" description="Acyl-CoA dehydrogenase/oxidase N-terminal" evidence="2">
    <location>
        <begin position="21"/>
        <end position="108"/>
    </location>
</feature>
<dbReference type="InterPro" id="IPR037069">
    <property type="entry name" value="AcylCoA_DH/ox_N_sf"/>
</dbReference>